<dbReference type="EMBL" id="JAEQBW010000006">
    <property type="protein sequence ID" value="MBK6266142.1"/>
    <property type="molecule type" value="Genomic_DNA"/>
</dbReference>
<gene>
    <name evidence="1" type="ORF">JKA74_13945</name>
</gene>
<organism evidence="1 2">
    <name type="scientific">Marivirga aurantiaca</name>
    <dbReference type="NCBI Taxonomy" id="2802615"/>
    <lineage>
        <taxon>Bacteria</taxon>
        <taxon>Pseudomonadati</taxon>
        <taxon>Bacteroidota</taxon>
        <taxon>Cytophagia</taxon>
        <taxon>Cytophagales</taxon>
        <taxon>Marivirgaceae</taxon>
        <taxon>Marivirga</taxon>
    </lineage>
</organism>
<reference evidence="1" key="1">
    <citation type="submission" date="2021-01" db="EMBL/GenBank/DDBJ databases">
        <title>Marivirga aurantiaca sp. nov., isolated from intertidal surface sediments.</title>
        <authorList>
            <person name="Zhang M."/>
        </authorList>
    </citation>
    <scope>NUCLEOTIDE SEQUENCE</scope>
    <source>
        <strain evidence="1">S37H4</strain>
    </source>
</reference>
<keyword evidence="2" id="KW-1185">Reference proteome</keyword>
<accession>A0A935CAD9</accession>
<name>A0A935CAD9_9BACT</name>
<comment type="caution">
    <text evidence="1">The sequence shown here is derived from an EMBL/GenBank/DDBJ whole genome shotgun (WGS) entry which is preliminary data.</text>
</comment>
<dbReference type="Proteomes" id="UP000611723">
    <property type="component" value="Unassembled WGS sequence"/>
</dbReference>
<dbReference type="RefSeq" id="WP_201431822.1">
    <property type="nucleotide sequence ID" value="NZ_JAEQBW010000006.1"/>
</dbReference>
<proteinExistence type="predicted"/>
<evidence type="ECO:0000313" key="1">
    <source>
        <dbReference type="EMBL" id="MBK6266142.1"/>
    </source>
</evidence>
<evidence type="ECO:0000313" key="2">
    <source>
        <dbReference type="Proteomes" id="UP000611723"/>
    </source>
</evidence>
<dbReference type="AlphaFoldDB" id="A0A935CAD9"/>
<protein>
    <submittedName>
        <fullName evidence="1">Uncharacterized protein</fullName>
    </submittedName>
</protein>
<sequence length="172" mass="19726">MNNLYRALVIVFLLSSISVNGQNKEYQYSGFLLQNDSTIVLDSVIDFMIGENIQHMDDIVVLEDKNVLTQISHVRIESDSSDFAAFWISSDSTSIIKYSKFNQEKSQQDTIRNESTEVIICELDMAGTANELSLDSCMKNMIKYSIGYDKEIDLFFAFFQNGQLYNMTLEFK</sequence>